<dbReference type="InterPro" id="IPR045792">
    <property type="entry name" value="DUF6036"/>
</dbReference>
<accession>A0A519BDG2</accession>
<evidence type="ECO:0000259" key="1">
    <source>
        <dbReference type="Pfam" id="PF19502"/>
    </source>
</evidence>
<proteinExistence type="predicted"/>
<feature type="domain" description="DUF6036" evidence="1">
    <location>
        <begin position="30"/>
        <end position="173"/>
    </location>
</feature>
<evidence type="ECO:0000313" key="3">
    <source>
        <dbReference type="Proteomes" id="UP000320813"/>
    </source>
</evidence>
<comment type="caution">
    <text evidence="2">The sequence shown here is derived from an EMBL/GenBank/DDBJ whole genome shotgun (WGS) entry which is preliminary data.</text>
</comment>
<dbReference type="EMBL" id="SGBD01000001">
    <property type="protein sequence ID" value="RZD15287.1"/>
    <property type="molecule type" value="Genomic_DNA"/>
</dbReference>
<reference evidence="2 3" key="1">
    <citation type="submission" date="2019-01" db="EMBL/GenBank/DDBJ databases">
        <title>Insights into ecological role of a new deltaproteobacterial order Candidatus Sinidesulfobacterales (Sva0485) by metagenomics and metatranscriptomics.</title>
        <authorList>
            <person name="Tan S."/>
            <person name="Liu J."/>
            <person name="Fang Y."/>
            <person name="Hedlund B.P."/>
            <person name="Lian Z.H."/>
            <person name="Huang L.Y."/>
            <person name="Li J.T."/>
            <person name="Huang L.N."/>
            <person name="Li W.J."/>
            <person name="Jiang H.C."/>
            <person name="Dong H.L."/>
            <person name="Shu W.S."/>
        </authorList>
    </citation>
    <scope>NUCLEOTIDE SEQUENCE [LARGE SCALE GENOMIC DNA]</scope>
    <source>
        <strain evidence="2">AP3</strain>
    </source>
</reference>
<sequence>MNIQAVLKKIEEPAKRRVAFLGFLTEELRKNNMFLPVVVGGEALEIYTQGNYTTGDIDIIINESKQSILNILKKWGFKEIDRFIVNEDLDIYIDVCGSIFDKKLTNKIKINDNTIITLITVEDLIIDRFCSYKFWKIDEDLRWGIILLYNYKGKIDEKYLRRRALEEQVEDILKKAKNKIYKMPKPHLEKTGKNG</sequence>
<organism evidence="2 3">
    <name type="scientific">Candidatus Acidulodesulfobacterium ferriphilum</name>
    <dbReference type="NCBI Taxonomy" id="2597223"/>
    <lineage>
        <taxon>Bacteria</taxon>
        <taxon>Deltaproteobacteria</taxon>
        <taxon>Candidatus Acidulodesulfobacterales</taxon>
        <taxon>Candidatus Acidulodesulfobacterium</taxon>
    </lineage>
</organism>
<name>A0A519BDG2_9DELT</name>
<evidence type="ECO:0000313" key="2">
    <source>
        <dbReference type="EMBL" id="RZD15287.1"/>
    </source>
</evidence>
<dbReference type="AlphaFoldDB" id="A0A519BDG2"/>
<dbReference type="Proteomes" id="UP000320813">
    <property type="component" value="Unassembled WGS sequence"/>
</dbReference>
<protein>
    <recommendedName>
        <fullName evidence="1">DUF6036 domain-containing protein</fullName>
    </recommendedName>
</protein>
<gene>
    <name evidence="2" type="ORF">EVJ47_03180</name>
</gene>
<dbReference type="Pfam" id="PF19502">
    <property type="entry name" value="DUF6036"/>
    <property type="match status" value="1"/>
</dbReference>